<dbReference type="Gene3D" id="1.10.620.20">
    <property type="entry name" value="Ribonucleotide Reductase, subunit A"/>
    <property type="match status" value="1"/>
</dbReference>
<dbReference type="Proteomes" id="UP000307092">
    <property type="component" value="Unassembled WGS sequence"/>
</dbReference>
<evidence type="ECO:0000313" key="2">
    <source>
        <dbReference type="Proteomes" id="UP000307092"/>
    </source>
</evidence>
<gene>
    <name evidence="1" type="ORF">E8M63_14590</name>
</gene>
<dbReference type="EMBL" id="SUQX01000396">
    <property type="protein sequence ID" value="TJX00306.1"/>
    <property type="molecule type" value="Genomic_DNA"/>
</dbReference>
<protein>
    <submittedName>
        <fullName evidence="1">Benzoyl-CoA 2,3-epoxidase subunit BoxB</fullName>
    </submittedName>
</protein>
<comment type="caution">
    <text evidence="1">The sequence shown here is derived from an EMBL/GenBank/DDBJ whole genome shotgun (WGS) entry which is preliminary data.</text>
</comment>
<evidence type="ECO:0000313" key="1">
    <source>
        <dbReference type="EMBL" id="TJX00306.1"/>
    </source>
</evidence>
<name>A0AAX2TLB1_NEIGO</name>
<reference evidence="1 2" key="1">
    <citation type="submission" date="2019-04" db="EMBL/GenBank/DDBJ databases">
        <title>The CDC panel for molecular diagnostics of ciprofloxacin resistance and its use for research and clinical development.</title>
        <authorList>
            <person name="Liu H."/>
            <person name="Tang K."/>
            <person name="Pham C."/>
            <person name="Schmerer M."/>
        </authorList>
    </citation>
    <scope>NUCLEOTIDE SEQUENCE [LARGE SCALE GENOMIC DNA]</scope>
    <source>
        <strain evidence="1 2">LRRBGS_0742</strain>
    </source>
</reference>
<proteinExistence type="predicted"/>
<dbReference type="AlphaFoldDB" id="A0AAX2TLB1"/>
<dbReference type="GO" id="GO:0016491">
    <property type="term" value="F:oxidoreductase activity"/>
    <property type="evidence" value="ECO:0007669"/>
    <property type="project" value="InterPro"/>
</dbReference>
<sequence>KGDWLPSTDDGAYITSLMRPVTEIGEYASWIAPPKVGIDNKPGDFEYVKIET</sequence>
<accession>A0AAX2TLB1</accession>
<feature type="non-terminal residue" evidence="1">
    <location>
        <position position="1"/>
    </location>
</feature>
<organism evidence="1 2">
    <name type="scientific">Neisseria gonorrhoeae</name>
    <dbReference type="NCBI Taxonomy" id="485"/>
    <lineage>
        <taxon>Bacteria</taxon>
        <taxon>Pseudomonadati</taxon>
        <taxon>Pseudomonadota</taxon>
        <taxon>Betaproteobacteria</taxon>
        <taxon>Neisseriales</taxon>
        <taxon>Neisseriaceae</taxon>
        <taxon>Neisseria</taxon>
    </lineage>
</organism>
<dbReference type="InterPro" id="IPR012348">
    <property type="entry name" value="RNR-like"/>
</dbReference>